<sequence length="565" mass="64817">MSNHREINYSSSSTEHDDSILNRGEEKVKDNNEENEDGEQESSVQNKVESSVQNDPEARVQNDPEARVQNDPEARVQNDPEARVQNEPKEGTGIPRYTDLSKQLEPDSSRSPSGRHNGYSFFSREYQSQRRDMLKKFLFINIALCLFILCAFSVYWGSFYLRNRKFDHLKMLVVIEDDQVIEGIEPVFGNTLKSILQSEVGKKHGQWHIYNTTEFQKRADKQNNSIDKEIIRVINRQEYWLSLHVRANASYNYHNALSQGDTSYNITANTVVCDYETGRDFLNMGSYIVPQVQAIEKIWFQYQPIMTSALSQNIEINSSLQIQVLSSPLQFLMIDRVPWTDTVLVAPCQVGFIYMIIITFFGFSFFSEVHQKVAKSGLNKFQFLIWRYFSSIVTYIIISLFFGLVTLAFQVDFTVNYGKPGFLVYWSIAFLTMCAVGLANEIVAMLIISVRPPLLGFWMLSWVVLNISPTFGPMALMNRFYRYGYGMPIYNSFQAAKTVFFDVYKGDLGRNFGILVAWWALLTAVFPVVVVYFGKTMAKKAQAAAKAQAEMFAEKQKEEGTIQGR</sequence>
<keyword evidence="5" id="KW-1185">Reference proteome</keyword>
<keyword evidence="2" id="KW-1133">Transmembrane helix</keyword>
<evidence type="ECO:0000256" key="2">
    <source>
        <dbReference type="SAM" id="Phobius"/>
    </source>
</evidence>
<protein>
    <recommendedName>
        <fullName evidence="3">DUF3533 domain-containing protein</fullName>
    </recommendedName>
</protein>
<comment type="caution">
    <text evidence="4">The sequence shown here is derived from an EMBL/GenBank/DDBJ whole genome shotgun (WGS) entry which is preliminary data.</text>
</comment>
<feature type="compositionally biased region" description="Polar residues" evidence="1">
    <location>
        <begin position="45"/>
        <end position="54"/>
    </location>
</feature>
<proteinExistence type="predicted"/>
<feature type="transmembrane region" description="Helical" evidence="2">
    <location>
        <begin position="455"/>
        <end position="477"/>
    </location>
</feature>
<feature type="transmembrane region" description="Helical" evidence="2">
    <location>
        <begin position="137"/>
        <end position="161"/>
    </location>
</feature>
<dbReference type="RefSeq" id="XP_049181344.1">
    <property type="nucleotide sequence ID" value="XM_049322759.1"/>
</dbReference>
<evidence type="ECO:0000313" key="4">
    <source>
        <dbReference type="EMBL" id="KAI3405599.2"/>
    </source>
</evidence>
<organism evidence="4 5">
    <name type="scientific">Candida oxycetoniae</name>
    <dbReference type="NCBI Taxonomy" id="497107"/>
    <lineage>
        <taxon>Eukaryota</taxon>
        <taxon>Fungi</taxon>
        <taxon>Dikarya</taxon>
        <taxon>Ascomycota</taxon>
        <taxon>Saccharomycotina</taxon>
        <taxon>Pichiomycetes</taxon>
        <taxon>Debaryomycetaceae</taxon>
        <taxon>Candida/Lodderomyces clade</taxon>
        <taxon>Candida</taxon>
    </lineage>
</organism>
<feature type="region of interest" description="Disordered" evidence="1">
    <location>
        <begin position="1"/>
        <end position="120"/>
    </location>
</feature>
<gene>
    <name evidence="4" type="ORF">KGF56_001617</name>
</gene>
<feature type="transmembrane region" description="Helical" evidence="2">
    <location>
        <begin position="423"/>
        <end position="448"/>
    </location>
</feature>
<reference evidence="4" key="1">
    <citation type="journal article" date="2022" name="DNA Res.">
        <title>Genome analysis of five recently described species of the CUG-Ser clade uncovers Candida theae as a new hybrid lineage with pathogenic potential in the Candida parapsilosis species complex.</title>
        <authorList>
            <person name="Mixao V."/>
            <person name="Del Olmo V."/>
            <person name="Hegedusova E."/>
            <person name="Saus E."/>
            <person name="Pryszcz L."/>
            <person name="Cillingova A."/>
            <person name="Nosek J."/>
            <person name="Gabaldon T."/>
        </authorList>
    </citation>
    <scope>NUCLEOTIDE SEQUENCE</scope>
    <source>
        <strain evidence="4">CBS 10844</strain>
    </source>
</reference>
<dbReference type="Pfam" id="PF12051">
    <property type="entry name" value="DUF3533"/>
    <property type="match status" value="1"/>
</dbReference>
<evidence type="ECO:0000313" key="5">
    <source>
        <dbReference type="Proteomes" id="UP001202479"/>
    </source>
</evidence>
<dbReference type="InterPro" id="IPR022703">
    <property type="entry name" value="DUF3533"/>
</dbReference>
<dbReference type="AlphaFoldDB" id="A0AAI9SZ44"/>
<feature type="transmembrane region" description="Helical" evidence="2">
    <location>
        <begin position="388"/>
        <end position="411"/>
    </location>
</feature>
<keyword evidence="2" id="KW-0812">Transmembrane</keyword>
<feature type="domain" description="DUF3533" evidence="3">
    <location>
        <begin position="141"/>
        <end position="523"/>
    </location>
</feature>
<feature type="transmembrane region" description="Helical" evidence="2">
    <location>
        <begin position="512"/>
        <end position="533"/>
    </location>
</feature>
<feature type="transmembrane region" description="Helical" evidence="2">
    <location>
        <begin position="350"/>
        <end position="367"/>
    </location>
</feature>
<dbReference type="InterPro" id="IPR053001">
    <property type="entry name" value="MNNG_permease-like"/>
</dbReference>
<evidence type="ECO:0000256" key="1">
    <source>
        <dbReference type="SAM" id="MobiDB-lite"/>
    </source>
</evidence>
<feature type="compositionally biased region" description="Basic and acidic residues" evidence="1">
    <location>
        <begin position="56"/>
        <end position="90"/>
    </location>
</feature>
<dbReference type="Proteomes" id="UP001202479">
    <property type="component" value="Unassembled WGS sequence"/>
</dbReference>
<dbReference type="PANTHER" id="PTHR34814:SF1">
    <property type="entry name" value="NITROSOGUANIDINE RESISTANCE PROTEIN SNG1"/>
    <property type="match status" value="1"/>
</dbReference>
<dbReference type="EMBL" id="JAHUZD010000028">
    <property type="protein sequence ID" value="KAI3405599.2"/>
    <property type="molecule type" value="Genomic_DNA"/>
</dbReference>
<dbReference type="GeneID" id="73379234"/>
<feature type="compositionally biased region" description="Basic and acidic residues" evidence="1">
    <location>
        <begin position="14"/>
        <end position="32"/>
    </location>
</feature>
<dbReference type="PANTHER" id="PTHR34814">
    <property type="entry name" value="NITROSOGUANIDINE RESISTANCE PROTEIN SNG1"/>
    <property type="match status" value="1"/>
</dbReference>
<accession>A0AAI9SZ44</accession>
<keyword evidence="2" id="KW-0472">Membrane</keyword>
<dbReference type="GO" id="GO:0016020">
    <property type="term" value="C:membrane"/>
    <property type="evidence" value="ECO:0007669"/>
    <property type="project" value="TreeGrafter"/>
</dbReference>
<evidence type="ECO:0000259" key="3">
    <source>
        <dbReference type="Pfam" id="PF12051"/>
    </source>
</evidence>
<name>A0AAI9SZ44_9ASCO</name>